<dbReference type="GO" id="GO:0015937">
    <property type="term" value="P:coenzyme A biosynthetic process"/>
    <property type="evidence" value="ECO:0007669"/>
    <property type="project" value="UniProtKB-UniRule"/>
</dbReference>
<keyword evidence="16" id="KW-0479">Metal-binding</keyword>
<evidence type="ECO:0000256" key="8">
    <source>
        <dbReference type="ARBA" id="ARBA00022679"/>
    </source>
</evidence>
<evidence type="ECO:0000256" key="1">
    <source>
        <dbReference type="ARBA" id="ARBA00001206"/>
    </source>
</evidence>
<dbReference type="PANTHER" id="PTHR34265:SF1">
    <property type="entry name" value="TYPE III PANTOTHENATE KINASE"/>
    <property type="match status" value="1"/>
</dbReference>
<evidence type="ECO:0000256" key="12">
    <source>
        <dbReference type="ARBA" id="ARBA00022958"/>
    </source>
</evidence>
<keyword evidence="13 16" id="KW-0173">Coenzyme A biosynthesis</keyword>
<dbReference type="UniPathway" id="UPA00241">
    <property type="reaction ID" value="UER00352"/>
</dbReference>
<evidence type="ECO:0000256" key="6">
    <source>
        <dbReference type="ARBA" id="ARBA00012102"/>
    </source>
</evidence>
<feature type="binding site" evidence="16">
    <location>
        <position position="177"/>
    </location>
    <ligand>
        <name>ATP</name>
        <dbReference type="ChEBI" id="CHEBI:30616"/>
    </ligand>
</feature>
<comment type="similarity">
    <text evidence="14 16">Belongs to the type III pantothenate kinase family.</text>
</comment>
<dbReference type="EC" id="2.7.1.33" evidence="6 16"/>
<evidence type="ECO:0000256" key="10">
    <source>
        <dbReference type="ARBA" id="ARBA00022777"/>
    </source>
</evidence>
<comment type="pathway">
    <text evidence="4 16">Cofactor biosynthesis; coenzyme A biosynthesis; CoA from (R)-pantothenate: step 1/5.</text>
</comment>
<dbReference type="CDD" id="cd24015">
    <property type="entry name" value="ASKHA_NBD_PanK-III"/>
    <property type="match status" value="1"/>
</dbReference>
<comment type="subcellular location">
    <subcellularLocation>
        <location evidence="3 16">Cytoplasm</location>
    </subcellularLocation>
</comment>
<evidence type="ECO:0000256" key="15">
    <source>
        <dbReference type="ARBA" id="ARBA00040883"/>
    </source>
</evidence>
<gene>
    <name evidence="16 18" type="primary">coaX</name>
    <name evidence="18" type="ORF">FAEPRAM212_00210</name>
</gene>
<accession>A8S6I9</accession>
<evidence type="ECO:0000313" key="18">
    <source>
        <dbReference type="EMBL" id="EDP23011.1"/>
    </source>
</evidence>
<evidence type="ECO:0000256" key="16">
    <source>
        <dbReference type="HAMAP-Rule" id="MF_01274"/>
    </source>
</evidence>
<comment type="caution">
    <text evidence="16">Lacks conserved residue(s) required for the propagation of feature annotation.</text>
</comment>
<evidence type="ECO:0000256" key="2">
    <source>
        <dbReference type="ARBA" id="ARBA00001958"/>
    </source>
</evidence>
<dbReference type="NCBIfam" id="TIGR00671">
    <property type="entry name" value="baf"/>
    <property type="match status" value="1"/>
</dbReference>
<comment type="function">
    <text evidence="16">Catalyzes the phosphorylation of pantothenate (Pan), the first step in CoA biosynthesis.</text>
</comment>
<evidence type="ECO:0000256" key="17">
    <source>
        <dbReference type="SAM" id="MobiDB-lite"/>
    </source>
</evidence>
<evidence type="ECO:0000313" key="19">
    <source>
        <dbReference type="Proteomes" id="UP000005945"/>
    </source>
</evidence>
<feature type="active site" description="Proton acceptor" evidence="16">
    <location>
        <position position="154"/>
    </location>
</feature>
<comment type="cofactor">
    <cofactor evidence="16">
        <name>NH4(+)</name>
        <dbReference type="ChEBI" id="CHEBI:28938"/>
    </cofactor>
    <cofactor evidence="16">
        <name>K(+)</name>
        <dbReference type="ChEBI" id="CHEBI:29103"/>
    </cofactor>
    <text evidence="16">A monovalent cation. Ammonium or potassium.</text>
</comment>
<dbReference type="EMBL" id="ABED02000013">
    <property type="protein sequence ID" value="EDP23011.1"/>
    <property type="molecule type" value="Genomic_DNA"/>
</dbReference>
<dbReference type="GO" id="GO:0046872">
    <property type="term" value="F:metal ion binding"/>
    <property type="evidence" value="ECO:0007669"/>
    <property type="project" value="UniProtKB-KW"/>
</dbReference>
<keyword evidence="12 16" id="KW-0630">Potassium</keyword>
<dbReference type="HOGENOM" id="CLU_066627_1_0_9"/>
<feature type="binding site" evidence="16">
    <location>
        <begin position="152"/>
        <end position="155"/>
    </location>
    <ligand>
        <name>substrate</name>
    </ligand>
</feature>
<sequence length="339" mass="37294">MQNFHQHNKIFAGNLYPAQKCGKIRLTKSKPVLFFYFEKENRIMILAIDIGNTTVALGGIRDGRVCFVARMDTVRTRTAAEYRAEMDKIFAHRRHPERPMRFEGAVLTSVVPQITGALAECARHYTGKKPVIVSPDIRTGLTMGVDEPRAVGKDRLVDAAYAAANFPLPVITVDLGTATTFNVVDKDRVFRGGVICPGLSTGLRALGERCAQLPQVHLGSPKKAIGTNTESCMLSGSVLGTAVLIDGMVQRIEEELGSPATLVVTGGLAKYVTPLCRHPLTYDPELLMKGLALLYQLNAPQEHCRSHGGGRHYGQQRRLRAKHPHPNRRTRREPEALVG</sequence>
<dbReference type="SUPFAM" id="SSF53067">
    <property type="entry name" value="Actin-like ATPase domain"/>
    <property type="match status" value="2"/>
</dbReference>
<protein>
    <recommendedName>
        <fullName evidence="15 16">Type III pantothenate kinase</fullName>
        <ecNumber evidence="6 16">2.7.1.33</ecNumber>
    </recommendedName>
    <alternativeName>
        <fullName evidence="16">PanK-III</fullName>
    </alternativeName>
    <alternativeName>
        <fullName evidence="16">Pantothenic acid kinase</fullName>
    </alternativeName>
</protein>
<keyword evidence="10 16" id="KW-0418">Kinase</keyword>
<dbReference type="Proteomes" id="UP000005945">
    <property type="component" value="Unassembled WGS sequence"/>
</dbReference>
<evidence type="ECO:0000256" key="4">
    <source>
        <dbReference type="ARBA" id="ARBA00005225"/>
    </source>
</evidence>
<evidence type="ECO:0000256" key="7">
    <source>
        <dbReference type="ARBA" id="ARBA00022490"/>
    </source>
</evidence>
<evidence type="ECO:0000256" key="5">
    <source>
        <dbReference type="ARBA" id="ARBA00011738"/>
    </source>
</evidence>
<evidence type="ECO:0000256" key="14">
    <source>
        <dbReference type="ARBA" id="ARBA00038036"/>
    </source>
</evidence>
<dbReference type="AlphaFoldDB" id="A8S6I9"/>
<reference evidence="18 19" key="1">
    <citation type="submission" date="2007-09" db="EMBL/GenBank/DDBJ databases">
        <title>Draft genome sequence of Faecalibacterium prausnitzii M21/2.</title>
        <authorList>
            <person name="Sudarsanam P."/>
            <person name="Ley R."/>
            <person name="Guruge J."/>
            <person name="Turnbaugh P.J."/>
            <person name="Mahowald M."/>
            <person name="Liep D."/>
            <person name="Gordon J."/>
        </authorList>
    </citation>
    <scope>NUCLEOTIDE SEQUENCE [LARGE SCALE GENOMIC DNA]</scope>
    <source>
        <strain evidence="18 19">M21/2</strain>
    </source>
</reference>
<dbReference type="PANTHER" id="PTHR34265">
    <property type="entry name" value="TYPE III PANTOTHENATE KINASE"/>
    <property type="match status" value="1"/>
</dbReference>
<dbReference type="Gene3D" id="3.30.420.40">
    <property type="match status" value="2"/>
</dbReference>
<comment type="catalytic activity">
    <reaction evidence="1 16">
        <text>(R)-pantothenate + ATP = (R)-4'-phosphopantothenate + ADP + H(+)</text>
        <dbReference type="Rhea" id="RHEA:16373"/>
        <dbReference type="ChEBI" id="CHEBI:10986"/>
        <dbReference type="ChEBI" id="CHEBI:15378"/>
        <dbReference type="ChEBI" id="CHEBI:29032"/>
        <dbReference type="ChEBI" id="CHEBI:30616"/>
        <dbReference type="ChEBI" id="CHEBI:456216"/>
        <dbReference type="EC" id="2.7.1.33"/>
    </reaction>
</comment>
<evidence type="ECO:0000256" key="11">
    <source>
        <dbReference type="ARBA" id="ARBA00022840"/>
    </source>
</evidence>
<keyword evidence="11 16" id="KW-0067">ATP-binding</keyword>
<feature type="region of interest" description="Disordered" evidence="17">
    <location>
        <begin position="304"/>
        <end position="339"/>
    </location>
</feature>
<comment type="cofactor">
    <cofactor evidence="2">
        <name>K(+)</name>
        <dbReference type="ChEBI" id="CHEBI:29103"/>
    </cofactor>
</comment>
<comment type="subunit">
    <text evidence="5 16">Homodimer.</text>
</comment>
<feature type="binding site" evidence="16">
    <location>
        <begin position="49"/>
        <end position="56"/>
    </location>
    <ligand>
        <name>ATP</name>
        <dbReference type="ChEBI" id="CHEBI:30616"/>
    </ligand>
</feature>
<evidence type="ECO:0000256" key="3">
    <source>
        <dbReference type="ARBA" id="ARBA00004496"/>
    </source>
</evidence>
<feature type="binding site" evidence="16">
    <location>
        <position position="229"/>
    </location>
    <ligand>
        <name>substrate</name>
    </ligand>
</feature>
<dbReference type="GO" id="GO:0004594">
    <property type="term" value="F:pantothenate kinase activity"/>
    <property type="evidence" value="ECO:0007669"/>
    <property type="project" value="UniProtKB-UniRule"/>
</dbReference>
<keyword evidence="8 16" id="KW-0808">Transferase</keyword>
<name>A8S6I9_9FIRM</name>
<evidence type="ECO:0000256" key="9">
    <source>
        <dbReference type="ARBA" id="ARBA00022741"/>
    </source>
</evidence>
<comment type="caution">
    <text evidence="18">The sequence shown here is derived from an EMBL/GenBank/DDBJ whole genome shotgun (WGS) entry which is preliminary data.</text>
</comment>
<dbReference type="HAMAP" id="MF_01274">
    <property type="entry name" value="Pantothen_kinase_3"/>
    <property type="match status" value="1"/>
</dbReference>
<organism evidence="18 19">
    <name type="scientific">Faecalibacterium prausnitzii M21/2</name>
    <dbReference type="NCBI Taxonomy" id="411485"/>
    <lineage>
        <taxon>Bacteria</taxon>
        <taxon>Bacillati</taxon>
        <taxon>Bacillota</taxon>
        <taxon>Clostridia</taxon>
        <taxon>Eubacteriales</taxon>
        <taxon>Oscillospiraceae</taxon>
        <taxon>Faecalibacterium</taxon>
    </lineage>
</organism>
<feature type="compositionally biased region" description="Basic residues" evidence="17">
    <location>
        <begin position="306"/>
        <end position="331"/>
    </location>
</feature>
<feature type="binding site" evidence="16">
    <location>
        <position position="174"/>
    </location>
    <ligand>
        <name>K(+)</name>
        <dbReference type="ChEBI" id="CHEBI:29103"/>
    </ligand>
</feature>
<proteinExistence type="inferred from homology"/>
<keyword evidence="7 16" id="KW-0963">Cytoplasm</keyword>
<dbReference type="GO" id="GO:0005737">
    <property type="term" value="C:cytoplasm"/>
    <property type="evidence" value="ECO:0007669"/>
    <property type="project" value="UniProtKB-SubCell"/>
</dbReference>
<reference evidence="18 19" key="2">
    <citation type="submission" date="2007-09" db="EMBL/GenBank/DDBJ databases">
        <authorList>
            <person name="Fulton L."/>
            <person name="Clifton S."/>
            <person name="Fulton B."/>
            <person name="Xu J."/>
            <person name="Minx P."/>
            <person name="Pepin K.H."/>
            <person name="Johnson M."/>
            <person name="Thiruvilangam P."/>
            <person name="Bhonagiri V."/>
            <person name="Nash W.E."/>
            <person name="Mardis E.R."/>
            <person name="Wilson R.K."/>
        </authorList>
    </citation>
    <scope>NUCLEOTIDE SEQUENCE [LARGE SCALE GENOMIC DNA]</scope>
    <source>
        <strain evidence="18 19">M21/2</strain>
    </source>
</reference>
<dbReference type="InterPro" id="IPR004619">
    <property type="entry name" value="Type_III_PanK"/>
</dbReference>
<keyword evidence="9 16" id="KW-0547">Nucleotide-binding</keyword>
<dbReference type="Pfam" id="PF03309">
    <property type="entry name" value="Pan_kinase"/>
    <property type="match status" value="1"/>
</dbReference>
<dbReference type="GO" id="GO:0005524">
    <property type="term" value="F:ATP binding"/>
    <property type="evidence" value="ECO:0007669"/>
    <property type="project" value="UniProtKB-UniRule"/>
</dbReference>
<dbReference type="InterPro" id="IPR043129">
    <property type="entry name" value="ATPase_NBD"/>
</dbReference>
<evidence type="ECO:0000256" key="13">
    <source>
        <dbReference type="ARBA" id="ARBA00022993"/>
    </source>
</evidence>